<dbReference type="EMBL" id="UINC01050803">
    <property type="protein sequence ID" value="SVB64207.1"/>
    <property type="molecule type" value="Genomic_DNA"/>
</dbReference>
<evidence type="ECO:0000256" key="2">
    <source>
        <dbReference type="SAM" id="MobiDB-lite"/>
    </source>
</evidence>
<name>A0A382FQ25_9ZZZZ</name>
<dbReference type="SUPFAM" id="SSF48452">
    <property type="entry name" value="TPR-like"/>
    <property type="match status" value="1"/>
</dbReference>
<dbReference type="Gene3D" id="1.25.40.10">
    <property type="entry name" value="Tetratricopeptide repeat domain"/>
    <property type="match status" value="1"/>
</dbReference>
<feature type="region of interest" description="Disordered" evidence="2">
    <location>
        <begin position="259"/>
        <end position="289"/>
    </location>
</feature>
<dbReference type="NCBIfam" id="NF047558">
    <property type="entry name" value="TPR_END_plus"/>
    <property type="match status" value="1"/>
</dbReference>
<dbReference type="AlphaFoldDB" id="A0A382FQ25"/>
<accession>A0A382FQ25</accession>
<evidence type="ECO:0000313" key="3">
    <source>
        <dbReference type="EMBL" id="SVB64207.1"/>
    </source>
</evidence>
<sequence>MAKNWTTEEEEHIRKNFLAQTYGELAEHFSVTAKAMESKIRRMGLKKQAILAEAISSPEPAPVVQYKKPTVPEEPTAEPIESIHKLERRIEVYEETKEERTDRLKKTRAAAEVEKARREESRRQAPVAKALKIFEAGVKKLLDGKNAEAAKDFQALLDDPPNDLGLVLRARQYLSSAISIETMEPTLTSAEDMYNHGVVLLNDGDIEGALKILEVAAKQAPKDDRIMYVRALALGISGDEEAATEQLQAAIKANETNRVYAHNDPDFEPLHGNPRFQELTEPQGEDGID</sequence>
<evidence type="ECO:0000256" key="1">
    <source>
        <dbReference type="SAM" id="Coils"/>
    </source>
</evidence>
<dbReference type="InterPro" id="IPR011990">
    <property type="entry name" value="TPR-like_helical_dom_sf"/>
</dbReference>
<protein>
    <submittedName>
        <fullName evidence="3">Uncharacterized protein</fullName>
    </submittedName>
</protein>
<reference evidence="3" key="1">
    <citation type="submission" date="2018-05" db="EMBL/GenBank/DDBJ databases">
        <authorList>
            <person name="Lanie J.A."/>
            <person name="Ng W.-L."/>
            <person name="Kazmierczak K.M."/>
            <person name="Andrzejewski T.M."/>
            <person name="Davidsen T.M."/>
            <person name="Wayne K.J."/>
            <person name="Tettelin H."/>
            <person name="Glass J.I."/>
            <person name="Rusch D."/>
            <person name="Podicherti R."/>
            <person name="Tsui H.-C.T."/>
            <person name="Winkler M.E."/>
        </authorList>
    </citation>
    <scope>NUCLEOTIDE SEQUENCE</scope>
</reference>
<organism evidence="3">
    <name type="scientific">marine metagenome</name>
    <dbReference type="NCBI Taxonomy" id="408172"/>
    <lineage>
        <taxon>unclassified sequences</taxon>
        <taxon>metagenomes</taxon>
        <taxon>ecological metagenomes</taxon>
    </lineage>
</organism>
<proteinExistence type="predicted"/>
<keyword evidence="1" id="KW-0175">Coiled coil</keyword>
<feature type="coiled-coil region" evidence="1">
    <location>
        <begin position="83"/>
        <end position="124"/>
    </location>
</feature>
<gene>
    <name evidence="3" type="ORF">METZ01_LOCUS217061</name>
</gene>